<sequence>MADKAFLSGINNYKTISDLRGCVSDTESLKQLLVDAFDFDEDNIRVKTDDEVTKSVMDKGWKWLLRGAKPGDRLVFHFSGHGSYTADLDGETGEADCRDELLCLYGMAWDDPSTYLLDDELAEWTKKIPDGVHVTFLLDCCHSGTATRMIKPELSRAVRGDYASASAQSLDEIAIQRAQLDSGRRSRSAPIDVRPELHSEIGKATVLARFVQPPAEIDLAVEKARKSRSFRELMRSTRSRSGEEKSMNHVLWSGCRDDQTSADAYIDNDFHGAFTYHFCQAARMSNEGFAADRVIKTLRQSLKRSNFSQVPQLEPDSTTSILFGGDEDERVPSRVDGDDWSKLLEIMQQIADHLGVSREQPAVAGSATMRSGTRSLVYVHGICKHESGYSDDWFDAMAPHLAAALRVELNANRKEVLWSEHVSRTSRSLASEIDPLEMQQTRTVLEAVLAERMVREAGEQIAEREVGRSSSGLSRDPMPPGAMPRALFGIPGLDCIDDFVKYLSSDRIRKLVIGEATDVLRPLLERGDSVELVSHSWGTIVAYEALHVLSREGLRGRVKNWFTVGAALSIGYVAKQLRPSSGHKPAIVNEWTNLDARGDGVGGSIRATGMHVDQEFLRLDPHGCKSTFGLVSPACAHSSYFQAGNDAVNRDIFARFLKQT</sequence>
<name>A0A5C5WYR4_9BACT</name>
<protein>
    <submittedName>
        <fullName evidence="2">Caspase domain protein</fullName>
    </submittedName>
</protein>
<feature type="domain" description="Peptidase C14 caspase" evidence="1">
    <location>
        <begin position="4"/>
        <end position="319"/>
    </location>
</feature>
<dbReference type="EMBL" id="SJPK01000028">
    <property type="protein sequence ID" value="TWT55221.1"/>
    <property type="molecule type" value="Genomic_DNA"/>
</dbReference>
<dbReference type="Gene3D" id="3.40.50.1460">
    <property type="match status" value="1"/>
</dbReference>
<gene>
    <name evidence="2" type="ORF">CA85_49850</name>
</gene>
<dbReference type="Proteomes" id="UP000318053">
    <property type="component" value="Unassembled WGS sequence"/>
</dbReference>
<dbReference type="PANTHER" id="PTHR48104:SF30">
    <property type="entry name" value="METACASPASE-1"/>
    <property type="match status" value="1"/>
</dbReference>
<dbReference type="GO" id="GO:0005737">
    <property type="term" value="C:cytoplasm"/>
    <property type="evidence" value="ECO:0007669"/>
    <property type="project" value="TreeGrafter"/>
</dbReference>
<dbReference type="InterPro" id="IPR050452">
    <property type="entry name" value="Metacaspase"/>
</dbReference>
<dbReference type="RefSeq" id="WP_186775169.1">
    <property type="nucleotide sequence ID" value="NZ_SJPK01000028.1"/>
</dbReference>
<dbReference type="GO" id="GO:0006508">
    <property type="term" value="P:proteolysis"/>
    <property type="evidence" value="ECO:0007669"/>
    <property type="project" value="InterPro"/>
</dbReference>
<comment type="caution">
    <text evidence="2">The sequence shown here is derived from an EMBL/GenBank/DDBJ whole genome shotgun (WGS) entry which is preliminary data.</text>
</comment>
<evidence type="ECO:0000313" key="2">
    <source>
        <dbReference type="EMBL" id="TWT55221.1"/>
    </source>
</evidence>
<evidence type="ECO:0000313" key="3">
    <source>
        <dbReference type="Proteomes" id="UP000318053"/>
    </source>
</evidence>
<organism evidence="2 3">
    <name type="scientific">Allorhodopirellula solitaria</name>
    <dbReference type="NCBI Taxonomy" id="2527987"/>
    <lineage>
        <taxon>Bacteria</taxon>
        <taxon>Pseudomonadati</taxon>
        <taxon>Planctomycetota</taxon>
        <taxon>Planctomycetia</taxon>
        <taxon>Pirellulales</taxon>
        <taxon>Pirellulaceae</taxon>
        <taxon>Allorhodopirellula</taxon>
    </lineage>
</organism>
<dbReference type="Pfam" id="PF00656">
    <property type="entry name" value="Peptidase_C14"/>
    <property type="match status" value="1"/>
</dbReference>
<dbReference type="GO" id="GO:0004197">
    <property type="term" value="F:cysteine-type endopeptidase activity"/>
    <property type="evidence" value="ECO:0007669"/>
    <property type="project" value="InterPro"/>
</dbReference>
<reference evidence="2 3" key="1">
    <citation type="submission" date="2019-02" db="EMBL/GenBank/DDBJ databases">
        <title>Deep-cultivation of Planctomycetes and their phenomic and genomic characterization uncovers novel biology.</title>
        <authorList>
            <person name="Wiegand S."/>
            <person name="Jogler M."/>
            <person name="Boedeker C."/>
            <person name="Pinto D."/>
            <person name="Vollmers J."/>
            <person name="Rivas-Marin E."/>
            <person name="Kohn T."/>
            <person name="Peeters S.H."/>
            <person name="Heuer A."/>
            <person name="Rast P."/>
            <person name="Oberbeckmann S."/>
            <person name="Bunk B."/>
            <person name="Jeske O."/>
            <person name="Meyerdierks A."/>
            <person name="Storesund J.E."/>
            <person name="Kallscheuer N."/>
            <person name="Luecker S."/>
            <person name="Lage O.M."/>
            <person name="Pohl T."/>
            <person name="Merkel B.J."/>
            <person name="Hornburger P."/>
            <person name="Mueller R.-W."/>
            <person name="Bruemmer F."/>
            <person name="Labrenz M."/>
            <person name="Spormann A.M."/>
            <person name="Op Den Camp H."/>
            <person name="Overmann J."/>
            <person name="Amann R."/>
            <person name="Jetten M.S.M."/>
            <person name="Mascher T."/>
            <person name="Medema M.H."/>
            <person name="Devos D.P."/>
            <person name="Kaster A.-K."/>
            <person name="Ovreas L."/>
            <person name="Rohde M."/>
            <person name="Galperin M.Y."/>
            <person name="Jogler C."/>
        </authorList>
    </citation>
    <scope>NUCLEOTIDE SEQUENCE [LARGE SCALE GENOMIC DNA]</scope>
    <source>
        <strain evidence="2 3">CA85</strain>
    </source>
</reference>
<evidence type="ECO:0000259" key="1">
    <source>
        <dbReference type="Pfam" id="PF00656"/>
    </source>
</evidence>
<dbReference type="AlphaFoldDB" id="A0A5C5WYR4"/>
<dbReference type="InterPro" id="IPR011600">
    <property type="entry name" value="Pept_C14_caspase"/>
</dbReference>
<proteinExistence type="predicted"/>
<keyword evidence="3" id="KW-1185">Reference proteome</keyword>
<dbReference type="PANTHER" id="PTHR48104">
    <property type="entry name" value="METACASPASE-4"/>
    <property type="match status" value="1"/>
</dbReference>
<accession>A0A5C5WYR4</accession>